<comment type="caution">
    <text evidence="2">The sequence shown here is derived from an EMBL/GenBank/DDBJ whole genome shotgun (WGS) entry which is preliminary data.</text>
</comment>
<accession>A0A5C8UHY4</accession>
<proteinExistence type="predicted"/>
<dbReference type="AlphaFoldDB" id="A0A5C8UHY4"/>
<reference evidence="2 3" key="1">
    <citation type="submission" date="2019-08" db="EMBL/GenBank/DDBJ databases">
        <title>Bacterial whole genome sequence for Glaciihabitans sp. CHu50b-6-2.</title>
        <authorList>
            <person name="Jin L."/>
        </authorList>
    </citation>
    <scope>NUCLEOTIDE SEQUENCE [LARGE SCALE GENOMIC DNA]</scope>
    <source>
        <strain evidence="2 3">CHu50b-6-2</strain>
    </source>
</reference>
<name>A0A5C8UHY4_9MICO</name>
<feature type="transmembrane region" description="Helical" evidence="1">
    <location>
        <begin position="18"/>
        <end position="40"/>
    </location>
</feature>
<gene>
    <name evidence="2" type="ORF">FVP33_19125</name>
</gene>
<sequence>MTTTSDGVSTAGRLSTPVFAAIVVTVLAWASAFVVIRGVAPHFGGGARALRRRTVGASLLS</sequence>
<evidence type="ECO:0000313" key="2">
    <source>
        <dbReference type="EMBL" id="TXN26584.1"/>
    </source>
</evidence>
<organism evidence="2 3">
    <name type="scientific">Lacisediminihabitans profunda</name>
    <dbReference type="NCBI Taxonomy" id="2594790"/>
    <lineage>
        <taxon>Bacteria</taxon>
        <taxon>Bacillati</taxon>
        <taxon>Actinomycetota</taxon>
        <taxon>Actinomycetes</taxon>
        <taxon>Micrococcales</taxon>
        <taxon>Microbacteriaceae</taxon>
        <taxon>Lacisediminihabitans</taxon>
    </lineage>
</organism>
<keyword evidence="1" id="KW-1133">Transmembrane helix</keyword>
<keyword evidence="1" id="KW-0472">Membrane</keyword>
<evidence type="ECO:0000313" key="3">
    <source>
        <dbReference type="Proteomes" id="UP000321379"/>
    </source>
</evidence>
<keyword evidence="1" id="KW-0812">Transmembrane</keyword>
<dbReference type="Proteomes" id="UP000321379">
    <property type="component" value="Unassembled WGS sequence"/>
</dbReference>
<keyword evidence="3" id="KW-1185">Reference proteome</keyword>
<feature type="non-terminal residue" evidence="2">
    <location>
        <position position="61"/>
    </location>
</feature>
<protein>
    <submittedName>
        <fullName evidence="2">EamA family transporter</fullName>
    </submittedName>
</protein>
<dbReference type="EMBL" id="VRMG01000078">
    <property type="protein sequence ID" value="TXN26584.1"/>
    <property type="molecule type" value="Genomic_DNA"/>
</dbReference>
<evidence type="ECO:0000256" key="1">
    <source>
        <dbReference type="SAM" id="Phobius"/>
    </source>
</evidence>